<keyword evidence="5 8" id="KW-0812">Transmembrane</keyword>
<evidence type="ECO:0000313" key="9">
    <source>
        <dbReference type="EMBL" id="XCB33710.1"/>
    </source>
</evidence>
<evidence type="ECO:0000256" key="3">
    <source>
        <dbReference type="ARBA" id="ARBA00022448"/>
    </source>
</evidence>
<sequence>MLLLAVIVLILYFARDLLIPLTFALTLSFVLAPAVSRLERRRVPRVLAVALTCIVAFIGIFSVGYVVSRQLLNVANDLPAYRLNIQRKMATVHSPAEQSLEKAFNAVEGISGDITTTAPPTALQQPLTQIQPVRVVDTDRSQLQATADLLMRFLRPIGTVGVVIVFSIYLLMKREELRHRILLLAGMGRINLMTQALQEAATRISQYLLFQLAVNAAYGILFGGGLYLIGVPDATLWGALAGILRIVPYVGTATSLALPLIVSLAISTTWLPPILILGLFLALELTATNFVEPWLYSTRTGISSLALLAMAIFWALLWGWPGLILSTPLTVCIVVLGRHVPQLSFLHTLLGTDAELSAEALFYERLLAMDQQEARAVANRFLDGKPLVELYDSVLIPSLALVEQDRHQGNLDDKRSDFFFLTIGEIVAELTDYHQKEPADSAPTTPRRISRPVETDFAVVCISVSDQADELTTLMLGQLMERASHPTLLLSAASVAGEILDSLAAEPTTVVFISALPPFAFSQARAICQRVRSHLPNNRIVVGLWNSPSDPDQTPEQLIERFGSGKPNTIVTSLAQALQQVTNWHLQQSSQFMRF</sequence>
<keyword evidence="3" id="KW-0813">Transport</keyword>
<evidence type="ECO:0000256" key="2">
    <source>
        <dbReference type="ARBA" id="ARBA00009773"/>
    </source>
</evidence>
<proteinExistence type="inferred from homology"/>
<dbReference type="PANTHER" id="PTHR21716">
    <property type="entry name" value="TRANSMEMBRANE PROTEIN"/>
    <property type="match status" value="1"/>
</dbReference>
<feature type="transmembrane region" description="Helical" evidence="8">
    <location>
        <begin position="153"/>
        <end position="172"/>
    </location>
</feature>
<dbReference type="RefSeq" id="WP_353064553.1">
    <property type="nucleotide sequence ID" value="NZ_CP132942.1"/>
</dbReference>
<accession>A0AAU7ZS01</accession>
<evidence type="ECO:0000256" key="5">
    <source>
        <dbReference type="ARBA" id="ARBA00022692"/>
    </source>
</evidence>
<dbReference type="AlphaFoldDB" id="A0AAU7ZS01"/>
<dbReference type="EMBL" id="CP132942">
    <property type="protein sequence ID" value="XCB33710.1"/>
    <property type="molecule type" value="Genomic_DNA"/>
</dbReference>
<dbReference type="InterPro" id="IPR002549">
    <property type="entry name" value="AI-2E-like"/>
</dbReference>
<keyword evidence="4" id="KW-1003">Cell membrane</keyword>
<feature type="transmembrane region" description="Helical" evidence="8">
    <location>
        <begin position="46"/>
        <end position="67"/>
    </location>
</feature>
<gene>
    <name evidence="9" type="ORF">RBB77_02150</name>
</gene>
<evidence type="ECO:0000256" key="8">
    <source>
        <dbReference type="SAM" id="Phobius"/>
    </source>
</evidence>
<evidence type="ECO:0000256" key="7">
    <source>
        <dbReference type="ARBA" id="ARBA00023136"/>
    </source>
</evidence>
<organism evidence="9">
    <name type="scientific">Tunturiibacter psychrotolerans</name>
    <dbReference type="NCBI Taxonomy" id="3069686"/>
    <lineage>
        <taxon>Bacteria</taxon>
        <taxon>Pseudomonadati</taxon>
        <taxon>Acidobacteriota</taxon>
        <taxon>Terriglobia</taxon>
        <taxon>Terriglobales</taxon>
        <taxon>Acidobacteriaceae</taxon>
        <taxon>Tunturiibacter</taxon>
    </lineage>
</organism>
<reference evidence="9" key="2">
    <citation type="journal article" date="2024" name="Environ. Microbiol.">
        <title>Genome analysis and description of Tunturibacter gen. nov. expands the diversity of Terriglobia in tundra soils.</title>
        <authorList>
            <person name="Messyasz A."/>
            <person name="Mannisto M.K."/>
            <person name="Kerkhof L.J."/>
            <person name="Haggblom M.M."/>
        </authorList>
    </citation>
    <scope>NUCLEOTIDE SEQUENCE</scope>
    <source>
        <strain evidence="9">X5P6</strain>
    </source>
</reference>
<reference evidence="9" key="1">
    <citation type="submission" date="2023-08" db="EMBL/GenBank/DDBJ databases">
        <authorList>
            <person name="Messyasz A."/>
            <person name="Mannisto M.K."/>
            <person name="Kerkhof L.J."/>
            <person name="Haggblom M."/>
        </authorList>
    </citation>
    <scope>NUCLEOTIDE SEQUENCE</scope>
    <source>
        <strain evidence="9">X5P6</strain>
    </source>
</reference>
<dbReference type="PANTHER" id="PTHR21716:SF53">
    <property type="entry name" value="PERMEASE PERM-RELATED"/>
    <property type="match status" value="1"/>
</dbReference>
<dbReference type="KEGG" id="tpsc:RBB77_02150"/>
<keyword evidence="7 8" id="KW-0472">Membrane</keyword>
<feature type="transmembrane region" description="Helical" evidence="8">
    <location>
        <begin position="311"/>
        <end position="336"/>
    </location>
</feature>
<feature type="transmembrane region" description="Helical" evidence="8">
    <location>
        <begin position="207"/>
        <end position="230"/>
    </location>
</feature>
<dbReference type="GO" id="GO:0005886">
    <property type="term" value="C:plasma membrane"/>
    <property type="evidence" value="ECO:0007669"/>
    <property type="project" value="UniProtKB-SubCell"/>
</dbReference>
<protein>
    <submittedName>
        <fullName evidence="9">AI-2E family transporter</fullName>
    </submittedName>
</protein>
<feature type="transmembrane region" description="Helical" evidence="8">
    <location>
        <begin position="270"/>
        <end position="291"/>
    </location>
</feature>
<comment type="similarity">
    <text evidence="2">Belongs to the autoinducer-2 exporter (AI-2E) (TC 2.A.86) family.</text>
</comment>
<dbReference type="Pfam" id="PF01594">
    <property type="entry name" value="AI-2E_transport"/>
    <property type="match status" value="1"/>
</dbReference>
<evidence type="ECO:0000256" key="1">
    <source>
        <dbReference type="ARBA" id="ARBA00004651"/>
    </source>
</evidence>
<keyword evidence="6 8" id="KW-1133">Transmembrane helix</keyword>
<evidence type="ECO:0000256" key="6">
    <source>
        <dbReference type="ARBA" id="ARBA00022989"/>
    </source>
</evidence>
<name>A0AAU7ZS01_9BACT</name>
<comment type="subcellular location">
    <subcellularLocation>
        <location evidence="1">Cell membrane</location>
        <topology evidence="1">Multi-pass membrane protein</topology>
    </subcellularLocation>
</comment>
<feature type="transmembrane region" description="Helical" evidence="8">
    <location>
        <begin position="6"/>
        <end position="34"/>
    </location>
</feature>
<evidence type="ECO:0000256" key="4">
    <source>
        <dbReference type="ARBA" id="ARBA00022475"/>
    </source>
</evidence>